<comment type="caution">
    <text evidence="2">The sequence shown here is derived from an EMBL/GenBank/DDBJ whole genome shotgun (WGS) entry which is preliminary data.</text>
</comment>
<dbReference type="CDD" id="cd00093">
    <property type="entry name" value="HTH_XRE"/>
    <property type="match status" value="1"/>
</dbReference>
<dbReference type="Proteomes" id="UP000523447">
    <property type="component" value="Unassembled WGS sequence"/>
</dbReference>
<dbReference type="InterPro" id="IPR010982">
    <property type="entry name" value="Lambda_DNA-bd_dom_sf"/>
</dbReference>
<proteinExistence type="predicted"/>
<evidence type="ECO:0000313" key="2">
    <source>
        <dbReference type="EMBL" id="NKY89389.1"/>
    </source>
</evidence>
<dbReference type="RefSeq" id="WP_040718050.1">
    <property type="nucleotide sequence ID" value="NZ_CAWPHS010000040.1"/>
</dbReference>
<sequence length="296" mass="33010">MTPASTDSTVARRMLGLTLEAMREERAISREAAAEAIGVARSTLWKIETGQAARLNPVLLKHLCELFGASPKQTRVVLELVKETKAGGWWQAFAEDAIPKEFGLFVSLEDAAERITSYQTTMLPGLLHTAEYRRALGWVEFPNKPTKELERMLAVGMKRKERLTSTDKPLAMDVLIDESVLHRTTGNATVMRDQLHHLAEIGCLPNVSIRIVPLSAGTYRGLIVGMFVILDFPIHPTAALTMPPVVYVQGFLGDLYLERPDEIRQYREVCAGIQRLALDEADSRALILRIAKEYAE</sequence>
<organism evidence="2 3">
    <name type="scientific">Nocardia veterana</name>
    <dbReference type="NCBI Taxonomy" id="132249"/>
    <lineage>
        <taxon>Bacteria</taxon>
        <taxon>Bacillati</taxon>
        <taxon>Actinomycetota</taxon>
        <taxon>Actinomycetes</taxon>
        <taxon>Mycobacteriales</taxon>
        <taxon>Nocardiaceae</taxon>
        <taxon>Nocardia</taxon>
    </lineage>
</organism>
<feature type="domain" description="HTH cro/C1-type" evidence="1">
    <location>
        <begin position="19"/>
        <end position="74"/>
    </location>
</feature>
<evidence type="ECO:0000259" key="1">
    <source>
        <dbReference type="PROSITE" id="PS50943"/>
    </source>
</evidence>
<reference evidence="2 3" key="1">
    <citation type="submission" date="2020-04" db="EMBL/GenBank/DDBJ databases">
        <title>MicrobeNet Type strains.</title>
        <authorList>
            <person name="Nicholson A.C."/>
        </authorList>
    </citation>
    <scope>NUCLEOTIDE SEQUENCE [LARGE SCALE GENOMIC DNA]</scope>
    <source>
        <strain evidence="2 3">DSM 44445</strain>
    </source>
</reference>
<name>A0A7X6RL66_9NOCA</name>
<dbReference type="PROSITE" id="PS50943">
    <property type="entry name" value="HTH_CROC1"/>
    <property type="match status" value="1"/>
</dbReference>
<keyword evidence="3" id="KW-1185">Reference proteome</keyword>
<dbReference type="InterPro" id="IPR001387">
    <property type="entry name" value="Cro/C1-type_HTH"/>
</dbReference>
<dbReference type="EMBL" id="JAAXPE010000045">
    <property type="protein sequence ID" value="NKY89389.1"/>
    <property type="molecule type" value="Genomic_DNA"/>
</dbReference>
<protein>
    <submittedName>
        <fullName evidence="2">Helix-turn-helix domain-containing protein</fullName>
    </submittedName>
</protein>
<gene>
    <name evidence="2" type="ORF">HGA07_27795</name>
</gene>
<dbReference type="Pfam" id="PF19054">
    <property type="entry name" value="DUF5753"/>
    <property type="match status" value="1"/>
</dbReference>
<evidence type="ECO:0000313" key="3">
    <source>
        <dbReference type="Proteomes" id="UP000523447"/>
    </source>
</evidence>
<dbReference type="AlphaFoldDB" id="A0A7X6RL66"/>
<dbReference type="Gene3D" id="1.10.260.40">
    <property type="entry name" value="lambda repressor-like DNA-binding domains"/>
    <property type="match status" value="1"/>
</dbReference>
<dbReference type="SMART" id="SM00530">
    <property type="entry name" value="HTH_XRE"/>
    <property type="match status" value="1"/>
</dbReference>
<dbReference type="SUPFAM" id="SSF47413">
    <property type="entry name" value="lambda repressor-like DNA-binding domains"/>
    <property type="match status" value="1"/>
</dbReference>
<dbReference type="Pfam" id="PF13560">
    <property type="entry name" value="HTH_31"/>
    <property type="match status" value="1"/>
</dbReference>
<accession>A0A7X6RL66</accession>
<dbReference type="GO" id="GO:0003677">
    <property type="term" value="F:DNA binding"/>
    <property type="evidence" value="ECO:0007669"/>
    <property type="project" value="InterPro"/>
</dbReference>
<dbReference type="InterPro" id="IPR043917">
    <property type="entry name" value="DUF5753"/>
</dbReference>